<proteinExistence type="predicted"/>
<evidence type="ECO:0000313" key="2">
    <source>
        <dbReference type="Proteomes" id="UP000236290"/>
    </source>
</evidence>
<organism evidence="1 2">
    <name type="scientific">Trichoderma harzianum</name>
    <name type="common">Hypocrea lixii</name>
    <dbReference type="NCBI Taxonomy" id="5544"/>
    <lineage>
        <taxon>Eukaryota</taxon>
        <taxon>Fungi</taxon>
        <taxon>Dikarya</taxon>
        <taxon>Ascomycota</taxon>
        <taxon>Pezizomycotina</taxon>
        <taxon>Sordariomycetes</taxon>
        <taxon>Hypocreomycetidae</taxon>
        <taxon>Hypocreales</taxon>
        <taxon>Hypocreaceae</taxon>
        <taxon>Trichoderma</taxon>
    </lineage>
</organism>
<reference evidence="1 2" key="1">
    <citation type="submission" date="2017-02" db="EMBL/GenBank/DDBJ databases">
        <title>Genomes of Trichoderma spp. with biocontrol activity.</title>
        <authorList>
            <person name="Gardiner D."/>
            <person name="Kazan K."/>
            <person name="Vos C."/>
            <person name="Harvey P."/>
        </authorList>
    </citation>
    <scope>NUCLEOTIDE SEQUENCE [LARGE SCALE GENOMIC DNA]</scope>
    <source>
        <strain evidence="1 2">Tr1</strain>
    </source>
</reference>
<dbReference type="Proteomes" id="UP000236290">
    <property type="component" value="Unassembled WGS sequence"/>
</dbReference>
<sequence length="55" mass="6184">MKEDVKIVKETVMRSEAKLDGFISEMRQFMTAFATTAGIPLPVVVIDESDSDNYE</sequence>
<dbReference type="AlphaFoldDB" id="A0A2K0UR33"/>
<comment type="caution">
    <text evidence="1">The sequence shown here is derived from an EMBL/GenBank/DDBJ whole genome shotgun (WGS) entry which is preliminary data.</text>
</comment>
<evidence type="ECO:0000313" key="1">
    <source>
        <dbReference type="EMBL" id="PNP60229.1"/>
    </source>
</evidence>
<protein>
    <submittedName>
        <fullName evidence="1">Uncharacterized protein</fullName>
    </submittedName>
</protein>
<dbReference type="OrthoDB" id="4898835at2759"/>
<dbReference type="EMBL" id="MTYI01000004">
    <property type="protein sequence ID" value="PNP60229.1"/>
    <property type="molecule type" value="Genomic_DNA"/>
</dbReference>
<accession>A0A2K0UR33</accession>
<gene>
    <name evidence="1" type="ORF">THARTR1_00253</name>
</gene>
<name>A0A2K0UR33_TRIHA</name>